<dbReference type="Gene3D" id="3.30.65.10">
    <property type="entry name" value="Bacterial Topoisomerase I, domain 1"/>
    <property type="match status" value="1"/>
</dbReference>
<dbReference type="GO" id="GO:0005694">
    <property type="term" value="C:chromosome"/>
    <property type="evidence" value="ECO:0007669"/>
    <property type="project" value="InterPro"/>
</dbReference>
<dbReference type="GO" id="GO:0006265">
    <property type="term" value="P:DNA topological change"/>
    <property type="evidence" value="ECO:0007669"/>
    <property type="project" value="InterPro"/>
</dbReference>
<gene>
    <name evidence="4" type="ORF">KT71_17916</name>
</gene>
<dbReference type="RefSeq" id="WP_008296026.1">
    <property type="nucleotide sequence ID" value="NZ_CM002299.1"/>
</dbReference>
<comment type="caution">
    <text evidence="4">The sequence shown here is derived from an EMBL/GenBank/DDBJ whole genome shotgun (WGS) entry which is preliminary data.</text>
</comment>
<dbReference type="GO" id="GO:0003916">
    <property type="term" value="F:DNA topoisomerase activity"/>
    <property type="evidence" value="ECO:0007669"/>
    <property type="project" value="InterPro"/>
</dbReference>
<dbReference type="Pfam" id="PF01396">
    <property type="entry name" value="Zn_ribbon_Top1"/>
    <property type="match status" value="1"/>
</dbReference>
<dbReference type="SUPFAM" id="SSF57783">
    <property type="entry name" value="Zinc beta-ribbon"/>
    <property type="match status" value="1"/>
</dbReference>
<evidence type="ECO:0000313" key="5">
    <source>
        <dbReference type="Proteomes" id="UP000019205"/>
    </source>
</evidence>
<keyword evidence="5" id="KW-1185">Reference proteome</keyword>
<reference evidence="4 5" key="2">
    <citation type="journal article" date="2009" name="PLoS ONE">
        <title>The photosynthetic apparatus and its regulation in the aerobic gammaproteobacterium Congregibacter litoralis gen. nov., sp. nov.</title>
        <authorList>
            <person name="Spring S."/>
            <person name="Lunsdorf H."/>
            <person name="Fuchs B.M."/>
            <person name="Tindall B.J."/>
        </authorList>
    </citation>
    <scope>NUCLEOTIDE SEQUENCE [LARGE SCALE GENOMIC DNA]</scope>
    <source>
        <strain evidence="4">KT71</strain>
    </source>
</reference>
<dbReference type="PROSITE" id="PS50965">
    <property type="entry name" value="NERD"/>
    <property type="match status" value="1"/>
</dbReference>
<evidence type="ECO:0000256" key="1">
    <source>
        <dbReference type="SAM" id="MobiDB-lite"/>
    </source>
</evidence>
<organism evidence="4 5">
    <name type="scientific">Congregibacter litoralis KT71</name>
    <dbReference type="NCBI Taxonomy" id="314285"/>
    <lineage>
        <taxon>Bacteria</taxon>
        <taxon>Pseudomonadati</taxon>
        <taxon>Pseudomonadota</taxon>
        <taxon>Gammaproteobacteria</taxon>
        <taxon>Cellvibrionales</taxon>
        <taxon>Halieaceae</taxon>
        <taxon>Congregibacter</taxon>
    </lineage>
</organism>
<keyword evidence="2" id="KW-0812">Transmembrane</keyword>
<feature type="transmembrane region" description="Helical" evidence="2">
    <location>
        <begin position="6"/>
        <end position="27"/>
    </location>
</feature>
<feature type="compositionally biased region" description="Low complexity" evidence="1">
    <location>
        <begin position="223"/>
        <end position="234"/>
    </location>
</feature>
<dbReference type="GO" id="GO:0003677">
    <property type="term" value="F:DNA binding"/>
    <property type="evidence" value="ECO:0007669"/>
    <property type="project" value="InterPro"/>
</dbReference>
<dbReference type="OrthoDB" id="5782056at2"/>
<feature type="compositionally biased region" description="Pro residues" evidence="1">
    <location>
        <begin position="213"/>
        <end position="222"/>
    </location>
</feature>
<feature type="region of interest" description="Disordered" evidence="1">
    <location>
        <begin position="206"/>
        <end position="234"/>
    </location>
</feature>
<dbReference type="EMBL" id="AAOA02000001">
    <property type="protein sequence ID" value="EAQ99571.1"/>
    <property type="molecule type" value="Genomic_DNA"/>
</dbReference>
<evidence type="ECO:0000256" key="2">
    <source>
        <dbReference type="SAM" id="Phobius"/>
    </source>
</evidence>
<keyword evidence="2" id="KW-0472">Membrane</keyword>
<evidence type="ECO:0000259" key="3">
    <source>
        <dbReference type="PROSITE" id="PS50965"/>
    </source>
</evidence>
<keyword evidence="4" id="KW-0413">Isomerase</keyword>
<dbReference type="InterPro" id="IPR013498">
    <property type="entry name" value="Topo_IA_Znf"/>
</dbReference>
<dbReference type="Proteomes" id="UP000019205">
    <property type="component" value="Chromosome"/>
</dbReference>
<sequence>MDFSPIIHQVYSALWYLIPLAILAGILKSPWFKGITGEFLVNTAARLFLAKDEYHLIKDVTLQTDDGSTQIDHIIVSRYGVFVIETKNMKGWIFGSANQKTWTQKIFKHTHKFQNPLHQNYKHVKTLEALLDIPASAIHSLVVFVGDSTFKTELPDNVVNAGGYIRYIKARHEVILSQADVETVTTQIEQLRLQRVFTTNRKHVNHLRQKKAPSPPVTPAIVPPTTASTTSQSQKQCPKCGGTVVLRTARKGQNAGNQFWGCATYPACRGVMKHPRNQ</sequence>
<reference evidence="4 5" key="1">
    <citation type="journal article" date="2007" name="Proc. Natl. Acad. Sci. U.S.A.">
        <title>Characterization of a marine gammaproteobacterium capable of aerobic anoxygenic photosynthesis.</title>
        <authorList>
            <person name="Fuchs B.M."/>
            <person name="Spring S."/>
            <person name="Teeling H."/>
            <person name="Quast C."/>
            <person name="Wulf J."/>
            <person name="Schattenhofer M."/>
            <person name="Yan S."/>
            <person name="Ferriera S."/>
            <person name="Johnson J."/>
            <person name="Glockner F.O."/>
            <person name="Amann R."/>
        </authorList>
    </citation>
    <scope>NUCLEOTIDE SEQUENCE [LARGE SCALE GENOMIC DNA]</scope>
    <source>
        <strain evidence="4">KT71</strain>
    </source>
</reference>
<dbReference type="AlphaFoldDB" id="A4A4E8"/>
<dbReference type="STRING" id="314285.KT71_17916"/>
<name>A4A4E8_9GAMM</name>
<accession>A4A4E8</accession>
<dbReference type="InterPro" id="IPR011528">
    <property type="entry name" value="NERD"/>
</dbReference>
<dbReference type="Pfam" id="PF08378">
    <property type="entry name" value="NERD"/>
    <property type="match status" value="1"/>
</dbReference>
<evidence type="ECO:0000313" key="4">
    <source>
        <dbReference type="EMBL" id="EAQ99571.1"/>
    </source>
</evidence>
<proteinExistence type="predicted"/>
<feature type="domain" description="NERD" evidence="3">
    <location>
        <begin position="33"/>
        <end position="150"/>
    </location>
</feature>
<protein>
    <submittedName>
        <fullName evidence="4">Zn-finger domain protein associated with topoisomerase type I</fullName>
    </submittedName>
</protein>
<keyword evidence="2" id="KW-1133">Transmembrane helix</keyword>
<dbReference type="eggNOG" id="COG0551">
    <property type="taxonomic scope" value="Bacteria"/>
</dbReference>
<dbReference type="HOGENOM" id="CLU_068011_2_0_6"/>